<organism evidence="2 3">
    <name type="scientific">Cyanobacterium aponinum 0216</name>
    <dbReference type="NCBI Taxonomy" id="2676140"/>
    <lineage>
        <taxon>Bacteria</taxon>
        <taxon>Bacillati</taxon>
        <taxon>Cyanobacteriota</taxon>
        <taxon>Cyanophyceae</taxon>
        <taxon>Oscillatoriophycideae</taxon>
        <taxon>Chroococcales</taxon>
        <taxon>Geminocystaceae</taxon>
        <taxon>Cyanobacterium</taxon>
    </lineage>
</organism>
<dbReference type="InterPro" id="IPR038450">
    <property type="entry name" value="PSII_Psb27_sf"/>
</dbReference>
<dbReference type="Gene3D" id="1.20.58.810">
    <property type="entry name" value="Photosystem II Pbs27"/>
    <property type="match status" value="1"/>
</dbReference>
<dbReference type="NCBIfam" id="TIGR03044">
    <property type="entry name" value="PS_II_psb27"/>
    <property type="match status" value="1"/>
</dbReference>
<keyword evidence="1" id="KW-0732">Signal</keyword>
<keyword evidence="1" id="KW-0793">Thylakoid</keyword>
<comment type="function">
    <text evidence="1">Plays a role in the repair and/or biogenesis of the calcium-manganese-oxide cluster on the lumenal face of the thylakoid membrane. Its presence in a photosystem II (PSII) preparation prevents binding of some small extrinsic subunits and thus assembly of calcium-manganese-oxide cluster.</text>
</comment>
<reference evidence="2 3" key="1">
    <citation type="submission" date="2019-11" db="EMBL/GenBank/DDBJ databases">
        <title>Isolation of a new High Light Tolerant Cyanobacteria.</title>
        <authorList>
            <person name="Dobson Z."/>
            <person name="Vaughn N."/>
            <person name="Vaughn M."/>
            <person name="Fromme P."/>
            <person name="Mazor Y."/>
        </authorList>
    </citation>
    <scope>NUCLEOTIDE SEQUENCE [LARGE SCALE GENOMIC DNA]</scope>
    <source>
        <strain evidence="2 3">0216</strain>
    </source>
</reference>
<dbReference type="InterPro" id="IPR025585">
    <property type="entry name" value="PSII_Psb27"/>
</dbReference>
<dbReference type="GO" id="GO:0010207">
    <property type="term" value="P:photosystem II assembly"/>
    <property type="evidence" value="ECO:0007669"/>
    <property type="project" value="UniProtKB-UniRule"/>
</dbReference>
<protein>
    <recommendedName>
        <fullName evidence="1">Photosystem II lipoprotein Psb27</fullName>
    </recommendedName>
    <alternativeName>
        <fullName evidence="1">Photosystem II 11 kDa protein</fullName>
    </alternativeName>
</protein>
<comment type="subunit">
    <text evidence="1">Monomer. Forms a complex with a monomeric, partially assembled PSII. This is probably the complex in which D1 is assembled and/or replaced.</text>
</comment>
<dbReference type="GO" id="GO:0031977">
    <property type="term" value="C:thylakoid lumen"/>
    <property type="evidence" value="ECO:0007669"/>
    <property type="project" value="UniProtKB-UniRule"/>
</dbReference>
<comment type="similarity">
    <text evidence="1">Belongs to the Psb27 family.</text>
</comment>
<dbReference type="Proteomes" id="UP000437131">
    <property type="component" value="Unassembled WGS sequence"/>
</dbReference>
<dbReference type="Pfam" id="PF13326">
    <property type="entry name" value="PSII_Pbs27"/>
    <property type="match status" value="1"/>
</dbReference>
<dbReference type="GO" id="GO:0010206">
    <property type="term" value="P:photosystem II repair"/>
    <property type="evidence" value="ECO:0007669"/>
    <property type="project" value="UniProtKB-UniRule"/>
</dbReference>
<accession>A0A844GXZ8</accession>
<evidence type="ECO:0000256" key="1">
    <source>
        <dbReference type="HAMAP-Rule" id="MF_01481"/>
    </source>
</evidence>
<dbReference type="GO" id="GO:0031676">
    <property type="term" value="C:plasma membrane-derived thylakoid membrane"/>
    <property type="evidence" value="ECO:0007669"/>
    <property type="project" value="UniProtKB-SubCell"/>
</dbReference>
<comment type="caution">
    <text evidence="2">The sequence shown here is derived from an EMBL/GenBank/DDBJ whole genome shotgun (WGS) entry which is preliminary data.</text>
</comment>
<dbReference type="InterPro" id="IPR017488">
    <property type="entry name" value="PSII_Psb27_cyano_bac"/>
</dbReference>
<dbReference type="HAMAP" id="MF_01481">
    <property type="entry name" value="PSII_Psb27"/>
    <property type="match status" value="1"/>
</dbReference>
<dbReference type="PANTHER" id="PTHR34041:SF1">
    <property type="entry name" value="PHOTOSYSTEM II REPAIR PROTEIN PSB27-H1, CHLOROPLASTIC"/>
    <property type="match status" value="1"/>
</dbReference>
<keyword evidence="1" id="KW-0564">Palmitate</keyword>
<dbReference type="EMBL" id="WMIA01000018">
    <property type="protein sequence ID" value="MTF39891.1"/>
    <property type="molecule type" value="Genomic_DNA"/>
</dbReference>
<dbReference type="GO" id="GO:0009523">
    <property type="term" value="C:photosystem II"/>
    <property type="evidence" value="ECO:0007669"/>
    <property type="project" value="InterPro"/>
</dbReference>
<dbReference type="AlphaFoldDB" id="A0A844GXZ8"/>
<sequence length="136" mass="15576">MMIKSYLRKIISLVLIVTIALFSFSQGAIALTGKYTDDTLTVIEDLTQVIETPADASIEVKRENQTLARKQINDYVSRYRKNNKYSGLKSFTTMQTALNSLAGYYTSYGNRPMPEKLKKRLLQEFKQVEFAIKKGY</sequence>
<evidence type="ECO:0000313" key="3">
    <source>
        <dbReference type="Proteomes" id="UP000437131"/>
    </source>
</evidence>
<dbReference type="PANTHER" id="PTHR34041">
    <property type="entry name" value="PHOTOSYSTEM II REPAIR PROTEIN PSB27-H1, CHLOROPLASTIC"/>
    <property type="match status" value="1"/>
</dbReference>
<comment type="subcellular location">
    <subcellularLocation>
        <location evidence="1">Cellular thylakoid membrane</location>
        <topology evidence="1">Lipid-anchor</topology>
        <orientation evidence="1">Lumenal side</orientation>
    </subcellularLocation>
    <text evidence="1">Associated with PSII on the lumenal side of the thylakoid membrane.</text>
</comment>
<keyword evidence="1" id="KW-0472">Membrane</keyword>
<keyword evidence="1" id="KW-0449">Lipoprotein</keyword>
<name>A0A844GXZ8_9CHRO</name>
<gene>
    <name evidence="1 2" type="primary">psb27</name>
    <name evidence="2" type="ORF">GGC33_13275</name>
</gene>
<proteinExistence type="inferred from homology"/>
<evidence type="ECO:0000313" key="2">
    <source>
        <dbReference type="EMBL" id="MTF39891.1"/>
    </source>
</evidence>